<evidence type="ECO:0000256" key="2">
    <source>
        <dbReference type="ARBA" id="ARBA00009399"/>
    </source>
</evidence>
<gene>
    <name evidence="8" type="ORF">J2W49_000217</name>
</gene>
<dbReference type="Proteomes" id="UP001265700">
    <property type="component" value="Unassembled WGS sequence"/>
</dbReference>
<dbReference type="PANTHER" id="PTHR38459:SF1">
    <property type="entry name" value="PROPHAGE BACTOPRENOL-LINKED GLUCOSE TRANSLOCASE HOMOLOG"/>
    <property type="match status" value="1"/>
</dbReference>
<dbReference type="EMBL" id="JAVDWU010000001">
    <property type="protein sequence ID" value="MDR7148289.1"/>
    <property type="molecule type" value="Genomic_DNA"/>
</dbReference>
<dbReference type="InterPro" id="IPR007267">
    <property type="entry name" value="GtrA_DPMS_TM"/>
</dbReference>
<evidence type="ECO:0000313" key="9">
    <source>
        <dbReference type="Proteomes" id="UP001265700"/>
    </source>
</evidence>
<sequence>MTQSFRRLQRFALVGAAGFFVDAGILTWLMGAGWSILLARLVSFSMAVTATWLLNRSWTFQDSSVVVVGRQYALYTAIQVLGALINLSIFTLLITLYVPFRDWPWIPLGAAAFFALAFNYVATHRLIFKNTES</sequence>
<dbReference type="InterPro" id="IPR051401">
    <property type="entry name" value="GtrA_CellWall_Glycosyl"/>
</dbReference>
<dbReference type="Pfam" id="PF04138">
    <property type="entry name" value="GtrA_DPMS_TM"/>
    <property type="match status" value="1"/>
</dbReference>
<feature type="transmembrane region" description="Helical" evidence="6">
    <location>
        <begin position="12"/>
        <end position="30"/>
    </location>
</feature>
<keyword evidence="9" id="KW-1185">Reference proteome</keyword>
<evidence type="ECO:0000256" key="3">
    <source>
        <dbReference type="ARBA" id="ARBA00022692"/>
    </source>
</evidence>
<keyword evidence="3 6" id="KW-0812">Transmembrane</keyword>
<comment type="similarity">
    <text evidence="2">Belongs to the GtrA family.</text>
</comment>
<feature type="transmembrane region" description="Helical" evidence="6">
    <location>
        <begin position="74"/>
        <end position="98"/>
    </location>
</feature>
<evidence type="ECO:0000259" key="7">
    <source>
        <dbReference type="Pfam" id="PF04138"/>
    </source>
</evidence>
<comment type="subcellular location">
    <subcellularLocation>
        <location evidence="1">Membrane</location>
        <topology evidence="1">Multi-pass membrane protein</topology>
    </subcellularLocation>
</comment>
<keyword evidence="5 6" id="KW-0472">Membrane</keyword>
<accession>A0ABU1WGA8</accession>
<name>A0ABU1WGA8_9BURK</name>
<feature type="transmembrane region" description="Helical" evidence="6">
    <location>
        <begin position="36"/>
        <end position="54"/>
    </location>
</feature>
<protein>
    <submittedName>
        <fullName evidence="8">Flippase GtrA</fullName>
    </submittedName>
</protein>
<feature type="domain" description="GtrA/DPMS transmembrane" evidence="7">
    <location>
        <begin position="10"/>
        <end position="128"/>
    </location>
</feature>
<evidence type="ECO:0000256" key="1">
    <source>
        <dbReference type="ARBA" id="ARBA00004141"/>
    </source>
</evidence>
<reference evidence="8 9" key="1">
    <citation type="submission" date="2023-07" db="EMBL/GenBank/DDBJ databases">
        <title>Sorghum-associated microbial communities from plants grown in Nebraska, USA.</title>
        <authorList>
            <person name="Schachtman D."/>
        </authorList>
    </citation>
    <scope>NUCLEOTIDE SEQUENCE [LARGE SCALE GENOMIC DNA]</scope>
    <source>
        <strain evidence="8 9">4249</strain>
    </source>
</reference>
<dbReference type="RefSeq" id="WP_310310639.1">
    <property type="nucleotide sequence ID" value="NZ_JAVDWU010000001.1"/>
</dbReference>
<evidence type="ECO:0000256" key="4">
    <source>
        <dbReference type="ARBA" id="ARBA00022989"/>
    </source>
</evidence>
<comment type="caution">
    <text evidence="8">The sequence shown here is derived from an EMBL/GenBank/DDBJ whole genome shotgun (WGS) entry which is preliminary data.</text>
</comment>
<evidence type="ECO:0000256" key="5">
    <source>
        <dbReference type="ARBA" id="ARBA00023136"/>
    </source>
</evidence>
<organism evidence="8 9">
    <name type="scientific">Hydrogenophaga palleronii</name>
    <dbReference type="NCBI Taxonomy" id="65655"/>
    <lineage>
        <taxon>Bacteria</taxon>
        <taxon>Pseudomonadati</taxon>
        <taxon>Pseudomonadota</taxon>
        <taxon>Betaproteobacteria</taxon>
        <taxon>Burkholderiales</taxon>
        <taxon>Comamonadaceae</taxon>
        <taxon>Hydrogenophaga</taxon>
    </lineage>
</organism>
<feature type="transmembrane region" description="Helical" evidence="6">
    <location>
        <begin position="104"/>
        <end position="122"/>
    </location>
</feature>
<dbReference type="PANTHER" id="PTHR38459">
    <property type="entry name" value="PROPHAGE BACTOPRENOL-LINKED GLUCOSE TRANSLOCASE HOMOLOG"/>
    <property type="match status" value="1"/>
</dbReference>
<evidence type="ECO:0000313" key="8">
    <source>
        <dbReference type="EMBL" id="MDR7148289.1"/>
    </source>
</evidence>
<proteinExistence type="inferred from homology"/>
<evidence type="ECO:0000256" key="6">
    <source>
        <dbReference type="SAM" id="Phobius"/>
    </source>
</evidence>
<keyword evidence="4 6" id="KW-1133">Transmembrane helix</keyword>